<evidence type="ECO:0000256" key="11">
    <source>
        <dbReference type="ARBA" id="ARBA00048336"/>
    </source>
</evidence>
<dbReference type="EC" id="3.1.3.16" evidence="12"/>
<keyword evidence="16" id="KW-1185">Reference proteome</keyword>
<dbReference type="Pfam" id="PF00149">
    <property type="entry name" value="Metallophos"/>
    <property type="match status" value="1"/>
</dbReference>
<dbReference type="PRINTS" id="PR00114">
    <property type="entry name" value="STPHPHTASE"/>
</dbReference>
<proteinExistence type="inferred from homology"/>
<evidence type="ECO:0000256" key="1">
    <source>
        <dbReference type="ARBA" id="ARBA00001947"/>
    </source>
</evidence>
<evidence type="ECO:0000256" key="5">
    <source>
        <dbReference type="ARBA" id="ARBA00022801"/>
    </source>
</evidence>
<evidence type="ECO:0000256" key="13">
    <source>
        <dbReference type="SAM" id="MobiDB-lite"/>
    </source>
</evidence>
<comment type="caution">
    <text evidence="15">The sequence shown here is derived from an EMBL/GenBank/DDBJ whole genome shotgun (WGS) entry which is preliminary data.</text>
</comment>
<evidence type="ECO:0000313" key="16">
    <source>
        <dbReference type="Proteomes" id="UP000826195"/>
    </source>
</evidence>
<dbReference type="InterPro" id="IPR004843">
    <property type="entry name" value="Calcineurin-like_PHP"/>
</dbReference>
<gene>
    <name evidence="15" type="ORF">KQX54_020017</name>
</gene>
<protein>
    <recommendedName>
        <fullName evidence="12">Serine/threonine-protein phosphatase</fullName>
        <ecNumber evidence="12">3.1.3.16</ecNumber>
    </recommendedName>
</protein>
<evidence type="ECO:0000256" key="4">
    <source>
        <dbReference type="ARBA" id="ARBA00022723"/>
    </source>
</evidence>
<evidence type="ECO:0000256" key="10">
    <source>
        <dbReference type="ARBA" id="ARBA00047761"/>
    </source>
</evidence>
<organism evidence="15 16">
    <name type="scientific">Cotesia glomerata</name>
    <name type="common">Lepidopteran parasitic wasp</name>
    <name type="synonym">Apanteles glomeratus</name>
    <dbReference type="NCBI Taxonomy" id="32391"/>
    <lineage>
        <taxon>Eukaryota</taxon>
        <taxon>Metazoa</taxon>
        <taxon>Ecdysozoa</taxon>
        <taxon>Arthropoda</taxon>
        <taxon>Hexapoda</taxon>
        <taxon>Insecta</taxon>
        <taxon>Pterygota</taxon>
        <taxon>Neoptera</taxon>
        <taxon>Endopterygota</taxon>
        <taxon>Hymenoptera</taxon>
        <taxon>Apocrita</taxon>
        <taxon>Ichneumonoidea</taxon>
        <taxon>Braconidae</taxon>
        <taxon>Microgastrinae</taxon>
        <taxon>Cotesia</taxon>
    </lineage>
</organism>
<dbReference type="GO" id="GO:0097720">
    <property type="term" value="P:calcineurin-mediated signaling"/>
    <property type="evidence" value="ECO:0007669"/>
    <property type="project" value="InterPro"/>
</dbReference>
<sequence>MDYRQVPPVMEDTPQKPKHASHSFPPGANAPVDHHLGDESTSSVDTKNVSMEIPDEKSIPAHHILTPLKENVAILCENSPSMDLLIRRMNRLGLKTPVDAIKSRRSGLLLNKTIGTQDVVQQESTHQTLRRTLFDESVSEEKSQSPIEIENDLLSIVLERTHSHCKRLSDQFSFSESFLPTDLIPWDSSTGHETSEMMPEDQDVNSLLEIDSKADKEAKNSQVKIGVDKFDVDEGKDVEEYKMTSTSDESASAQLQCLQLAENHQLNESFIYVSQVFLCLQLSNKHAAKKQATCGQESQAEKVEHPSKDNMGEDILQKAIDEKMGALLKKEQLTLVRNSFLKSFHNECAKITDAWDEKSQNLSSEAEKTVNEPAMDSDDKIKVQSNLVEQDSAAKKEIKVQEDFRKEHSTSFSLMSFESPGTSSKISSGEIKDLQCMSSRSSCSDESMACDPKSDHSEISSVSVNLESPKSLKSKDYSSMSSLQSSISNESVAGTVASEARDNSSLLEDIGSPARPKSLIDSKNASCLSHSQLSDSNLSKSVSNLYSSSNDAILGSSNGPELSELASVMEYDRSRQSRTSPSCFDESFAQSHHPDTPTTEFNQFSPSKIFEQFHTKSRSISLNRRYINIFTTEEQDYSNIEPRNLNTLEEESPSQCSTERPFTYDDYKKINYNPGRLLSVEDDEDKDSSSMIVEVNSSPASINDPTEDFSMLNQIAELDGSMTGFVKTEGEMYDSAELSSQMAAVVANRRLEKSTKSEIKAVSIENKKETVESSFAESVDIQGESEDILNTTIELNDSVECLDEIPAADAEILTGTEKFNSTIQLDNTQEIEDFLIDTSAMPASGSESMNNTTFYDAMESLNSSSIEETPCVSKSVETIKSPMTPKFKKKSESLFRKVMEKTPFLKSKPIASSSKVEDLSGSSIVTEEEHSRKSKRVRDERQVPDVLSPPSHRLTVTEIFDAESGMPRPDVLMNHFILEGRIDEAAALRIINNGAALLRSEKTMIKVEAPVTICGDIHGQLYDLVKLFKVGGDPSTINYLFLGDYVDRGYFGIECVLYLWALKLCYPTKLFLLRGNHECRHLTEYFTFKQECNIKYSEQVYNACMDAFDCLPLAALVNNQFLCVHGGLSPQIHDLEDIQKLDRFREPPAYGPMCDLLWSDPLENFGDEKHSEHFTHNSVRGCSFFYSYAACCNFLETNSLLSVIRAHEAQDSGYRMYRKGQKTGFPVLITIFSAPNYLDVYKNKGAVLNYLNGVLNVRQFNCSPHPYWLPNFMDVFTWSLPFVGEKVTDMLVSVLNICTDDELMSDGDASLEEAANLRKEVIRNKIRAIAKMARTFSVLREESETVLELKGLTPTGFLPLGALSGGKMSLKNTLKSYKNLSFDEVKRLDAINERMPPQKDAPPMSVDEEKLAAAATEEKQE</sequence>
<dbReference type="GO" id="GO:0046872">
    <property type="term" value="F:metal ion binding"/>
    <property type="evidence" value="ECO:0007669"/>
    <property type="project" value="UniProtKB-KW"/>
</dbReference>
<feature type="compositionally biased region" description="Basic and acidic residues" evidence="13">
    <location>
        <begin position="1407"/>
        <end position="1421"/>
    </location>
</feature>
<dbReference type="FunFam" id="3.60.21.10:FF:000002">
    <property type="entry name" value="Serine/threonine-protein phosphatase"/>
    <property type="match status" value="1"/>
</dbReference>
<keyword evidence="8" id="KW-0904">Protein phosphatase</keyword>
<keyword evidence="6" id="KW-0862">Zinc</keyword>
<feature type="compositionally biased region" description="Polar residues" evidence="13">
    <location>
        <begin position="916"/>
        <end position="925"/>
    </location>
</feature>
<evidence type="ECO:0000256" key="6">
    <source>
        <dbReference type="ARBA" id="ARBA00022833"/>
    </source>
</evidence>
<comment type="similarity">
    <text evidence="3">Belongs to the PPP phosphatase family. PP-2B subfamily.</text>
</comment>
<dbReference type="Gene3D" id="3.60.21.10">
    <property type="match status" value="1"/>
</dbReference>
<dbReference type="InterPro" id="IPR041751">
    <property type="entry name" value="MPP_PP2B"/>
</dbReference>
<dbReference type="GO" id="GO:0030431">
    <property type="term" value="P:sleep"/>
    <property type="evidence" value="ECO:0007669"/>
    <property type="project" value="UniProtKB-ARBA"/>
</dbReference>
<feature type="compositionally biased region" description="Basic and acidic residues" evidence="13">
    <location>
        <begin position="359"/>
        <end position="370"/>
    </location>
</feature>
<evidence type="ECO:0000313" key="15">
    <source>
        <dbReference type="EMBL" id="KAH0555542.1"/>
    </source>
</evidence>
<reference evidence="15 16" key="1">
    <citation type="journal article" date="2021" name="J. Hered.">
        <title>A chromosome-level genome assembly of the parasitoid wasp, Cotesia glomerata (Hymenoptera: Braconidae).</title>
        <authorList>
            <person name="Pinto B.J."/>
            <person name="Weis J.J."/>
            <person name="Gamble T."/>
            <person name="Ode P.J."/>
            <person name="Paul R."/>
            <person name="Zaspel J.M."/>
        </authorList>
    </citation>
    <scope>NUCLEOTIDE SEQUENCE [LARGE SCALE GENOMIC DNA]</scope>
    <source>
        <strain evidence="15">CgM1</strain>
    </source>
</reference>
<dbReference type="PANTHER" id="PTHR45673">
    <property type="entry name" value="SERINE/THREONINE-PROTEIN PHOSPHATASE 2B CATALYTIC SUBUNIT 1-RELATED"/>
    <property type="match status" value="1"/>
</dbReference>
<name>A0AAV7IAG0_COTGL</name>
<evidence type="ECO:0000256" key="3">
    <source>
        <dbReference type="ARBA" id="ARBA00009905"/>
    </source>
</evidence>
<evidence type="ECO:0000256" key="8">
    <source>
        <dbReference type="ARBA" id="ARBA00022912"/>
    </source>
</evidence>
<dbReference type="InterPro" id="IPR029052">
    <property type="entry name" value="Metallo-depent_PP-like"/>
</dbReference>
<dbReference type="SUPFAM" id="SSF56300">
    <property type="entry name" value="Metallo-dependent phosphatases"/>
    <property type="match status" value="1"/>
</dbReference>
<dbReference type="InterPro" id="IPR043360">
    <property type="entry name" value="PP2B"/>
</dbReference>
<feature type="region of interest" description="Disordered" evidence="13">
    <location>
        <begin position="445"/>
        <end position="466"/>
    </location>
</feature>
<feature type="region of interest" description="Disordered" evidence="13">
    <location>
        <begin position="916"/>
        <end position="948"/>
    </location>
</feature>
<evidence type="ECO:0000256" key="12">
    <source>
        <dbReference type="RuleBase" id="RU004273"/>
    </source>
</evidence>
<dbReference type="CDD" id="cd07416">
    <property type="entry name" value="MPP_PP2B"/>
    <property type="match status" value="1"/>
</dbReference>
<keyword evidence="5 12" id="KW-0378">Hydrolase</keyword>
<dbReference type="PROSITE" id="PS00125">
    <property type="entry name" value="SER_THR_PHOSPHATASE"/>
    <property type="match status" value="1"/>
</dbReference>
<comment type="cofactor">
    <cofactor evidence="1">
        <name>Zn(2+)</name>
        <dbReference type="ChEBI" id="CHEBI:29105"/>
    </cofactor>
</comment>
<comment type="catalytic activity">
    <reaction evidence="11 12">
        <text>O-phospho-L-threonyl-[protein] + H2O = L-threonyl-[protein] + phosphate</text>
        <dbReference type="Rhea" id="RHEA:47004"/>
        <dbReference type="Rhea" id="RHEA-COMP:11060"/>
        <dbReference type="Rhea" id="RHEA-COMP:11605"/>
        <dbReference type="ChEBI" id="CHEBI:15377"/>
        <dbReference type="ChEBI" id="CHEBI:30013"/>
        <dbReference type="ChEBI" id="CHEBI:43474"/>
        <dbReference type="ChEBI" id="CHEBI:61977"/>
        <dbReference type="EC" id="3.1.3.16"/>
    </reaction>
</comment>
<keyword evidence="7" id="KW-0112">Calmodulin-binding</keyword>
<feature type="compositionally biased region" description="Basic and acidic residues" evidence="13">
    <location>
        <begin position="927"/>
        <end position="943"/>
    </location>
</feature>
<comment type="catalytic activity">
    <reaction evidence="10">
        <text>O-phospho-L-seryl-[protein] + H2O = L-seryl-[protein] + phosphate</text>
        <dbReference type="Rhea" id="RHEA:20629"/>
        <dbReference type="Rhea" id="RHEA-COMP:9863"/>
        <dbReference type="Rhea" id="RHEA-COMP:11604"/>
        <dbReference type="ChEBI" id="CHEBI:15377"/>
        <dbReference type="ChEBI" id="CHEBI:29999"/>
        <dbReference type="ChEBI" id="CHEBI:43474"/>
        <dbReference type="ChEBI" id="CHEBI:83421"/>
        <dbReference type="EC" id="3.1.3.16"/>
    </reaction>
</comment>
<dbReference type="GO" id="GO:0005516">
    <property type="term" value="F:calmodulin binding"/>
    <property type="evidence" value="ECO:0007669"/>
    <property type="project" value="UniProtKB-KW"/>
</dbReference>
<dbReference type="SMART" id="SM00156">
    <property type="entry name" value="PP2Ac"/>
    <property type="match status" value="1"/>
</dbReference>
<dbReference type="GO" id="GO:0033192">
    <property type="term" value="F:calmodulin-dependent protein phosphatase activity"/>
    <property type="evidence" value="ECO:0007669"/>
    <property type="project" value="InterPro"/>
</dbReference>
<feature type="region of interest" description="Disordered" evidence="13">
    <location>
        <begin position="1392"/>
        <end position="1421"/>
    </location>
</feature>
<feature type="region of interest" description="Disordered" evidence="13">
    <location>
        <begin position="572"/>
        <end position="603"/>
    </location>
</feature>
<keyword evidence="9" id="KW-0408">Iron</keyword>
<feature type="region of interest" description="Disordered" evidence="13">
    <location>
        <begin position="359"/>
        <end position="382"/>
    </location>
</feature>
<keyword evidence="4" id="KW-0479">Metal-binding</keyword>
<dbReference type="EMBL" id="JAHXZJ010001119">
    <property type="protein sequence ID" value="KAH0555542.1"/>
    <property type="molecule type" value="Genomic_DNA"/>
</dbReference>
<evidence type="ECO:0000256" key="2">
    <source>
        <dbReference type="ARBA" id="ARBA00001965"/>
    </source>
</evidence>
<dbReference type="InterPro" id="IPR006186">
    <property type="entry name" value="Ser/Thr-sp_prot-phosphatase"/>
</dbReference>
<feature type="region of interest" description="Disordered" evidence="13">
    <location>
        <begin position="1"/>
        <end position="47"/>
    </location>
</feature>
<dbReference type="Proteomes" id="UP000826195">
    <property type="component" value="Unassembled WGS sequence"/>
</dbReference>
<evidence type="ECO:0000256" key="9">
    <source>
        <dbReference type="ARBA" id="ARBA00023004"/>
    </source>
</evidence>
<feature type="domain" description="Serine/threonine specific protein phosphatases" evidence="14">
    <location>
        <begin position="1073"/>
        <end position="1078"/>
    </location>
</feature>
<evidence type="ECO:0000259" key="14">
    <source>
        <dbReference type="PROSITE" id="PS00125"/>
    </source>
</evidence>
<accession>A0AAV7IAG0</accession>
<comment type="cofactor">
    <cofactor evidence="2">
        <name>Fe(3+)</name>
        <dbReference type="ChEBI" id="CHEBI:29034"/>
    </cofactor>
</comment>
<evidence type="ECO:0000256" key="7">
    <source>
        <dbReference type="ARBA" id="ARBA00022860"/>
    </source>
</evidence>